<protein>
    <recommendedName>
        <fullName evidence="5">DUF4245 domain-containing protein</fullName>
    </recommendedName>
</protein>
<dbReference type="AlphaFoldDB" id="A0A1G8IU48"/>
<organism evidence="3 4">
    <name type="scientific">Arthrobacter cupressi</name>
    <dbReference type="NCBI Taxonomy" id="1045773"/>
    <lineage>
        <taxon>Bacteria</taxon>
        <taxon>Bacillati</taxon>
        <taxon>Actinomycetota</taxon>
        <taxon>Actinomycetes</taxon>
        <taxon>Micrococcales</taxon>
        <taxon>Micrococcaceae</taxon>
        <taxon>Arthrobacter</taxon>
    </lineage>
</organism>
<evidence type="ECO:0000313" key="3">
    <source>
        <dbReference type="EMBL" id="SDI21990.1"/>
    </source>
</evidence>
<keyword evidence="4" id="KW-1185">Reference proteome</keyword>
<dbReference type="OrthoDB" id="4801970at2"/>
<gene>
    <name evidence="3" type="ORF">SAMN05216555_101344</name>
</gene>
<dbReference type="Proteomes" id="UP000182130">
    <property type="component" value="Unassembled WGS sequence"/>
</dbReference>
<accession>A0A1G8IU48</accession>
<proteinExistence type="predicted"/>
<name>A0A1G8IU48_9MICC</name>
<sequence length="230" mass="24146">MLRIRDYGRVSEKQDTPVAESVPDATATDPQNPGQPAVKPVIAAKAAKRANASVIGMVIALLVCVLAFLPIVLMNPTPKSDGYRADIDVAAIAANAKDVAGFTPVAPEPGDTFRPNYARWESGSASGVPTWEVGFLTPKESFIGLVQTRKANPTWLLQQTNNAPVTGKRNAGGREWELRDAGKGNRSLVLEYKGTTIILSGPAGIDELSTLAAAVVKSADTVSPAPSSTP</sequence>
<dbReference type="EMBL" id="FNEI01000001">
    <property type="protein sequence ID" value="SDI21990.1"/>
    <property type="molecule type" value="Genomic_DNA"/>
</dbReference>
<evidence type="ECO:0000313" key="4">
    <source>
        <dbReference type="Proteomes" id="UP000182130"/>
    </source>
</evidence>
<feature type="compositionally biased region" description="Basic and acidic residues" evidence="1">
    <location>
        <begin position="1"/>
        <end position="15"/>
    </location>
</feature>
<dbReference type="STRING" id="1045773.SAMN05216555_101344"/>
<reference evidence="4" key="1">
    <citation type="submission" date="2016-10" db="EMBL/GenBank/DDBJ databases">
        <authorList>
            <person name="Varghese N."/>
            <person name="Submissions S."/>
        </authorList>
    </citation>
    <scope>NUCLEOTIDE SEQUENCE [LARGE SCALE GENOMIC DNA]</scope>
    <source>
        <strain evidence="4">CGMCC 1.10783</strain>
    </source>
</reference>
<dbReference type="Pfam" id="PF14030">
    <property type="entry name" value="DUF4245"/>
    <property type="match status" value="1"/>
</dbReference>
<feature type="transmembrane region" description="Helical" evidence="2">
    <location>
        <begin position="54"/>
        <end position="74"/>
    </location>
</feature>
<keyword evidence="2" id="KW-1133">Transmembrane helix</keyword>
<evidence type="ECO:0000256" key="1">
    <source>
        <dbReference type="SAM" id="MobiDB-lite"/>
    </source>
</evidence>
<evidence type="ECO:0000256" key="2">
    <source>
        <dbReference type="SAM" id="Phobius"/>
    </source>
</evidence>
<keyword evidence="2" id="KW-0472">Membrane</keyword>
<keyword evidence="2" id="KW-0812">Transmembrane</keyword>
<evidence type="ECO:0008006" key="5">
    <source>
        <dbReference type="Google" id="ProtNLM"/>
    </source>
</evidence>
<feature type="region of interest" description="Disordered" evidence="1">
    <location>
        <begin position="1"/>
        <end position="36"/>
    </location>
</feature>
<dbReference type="InterPro" id="IPR025339">
    <property type="entry name" value="DUF4245"/>
</dbReference>